<organism evidence="1 2">
    <name type="scientific">Pomacea canaliculata</name>
    <name type="common">Golden apple snail</name>
    <dbReference type="NCBI Taxonomy" id="400727"/>
    <lineage>
        <taxon>Eukaryota</taxon>
        <taxon>Metazoa</taxon>
        <taxon>Spiralia</taxon>
        <taxon>Lophotrochozoa</taxon>
        <taxon>Mollusca</taxon>
        <taxon>Gastropoda</taxon>
        <taxon>Caenogastropoda</taxon>
        <taxon>Architaenioglossa</taxon>
        <taxon>Ampullarioidea</taxon>
        <taxon>Ampullariidae</taxon>
        <taxon>Pomacea</taxon>
    </lineage>
</organism>
<name>A0A2T7NYT0_POMCA</name>
<dbReference type="EMBL" id="PZQS01000008">
    <property type="protein sequence ID" value="PVD26335.1"/>
    <property type="molecule type" value="Genomic_DNA"/>
</dbReference>
<sequence>MDTEANRVRCEANELDIGATCLDTRYKDKGLNSEAEWTWRLAEAGGEKKEKQPKLQQSPKLHVKNAGLLYHPTPPVPSLDLSLVLLIPLTTTTTTTTTPSANTRTYGSGNPRRIKLAESNLPLTTCSQT</sequence>
<accession>A0A2T7NYT0</accession>
<dbReference type="AlphaFoldDB" id="A0A2T7NYT0"/>
<protein>
    <submittedName>
        <fullName evidence="1">Uncharacterized protein</fullName>
    </submittedName>
</protein>
<dbReference type="Proteomes" id="UP000245119">
    <property type="component" value="Linkage Group LG8"/>
</dbReference>
<keyword evidence="2" id="KW-1185">Reference proteome</keyword>
<gene>
    <name evidence="1" type="ORF">C0Q70_14006</name>
</gene>
<evidence type="ECO:0000313" key="1">
    <source>
        <dbReference type="EMBL" id="PVD26335.1"/>
    </source>
</evidence>
<evidence type="ECO:0000313" key="2">
    <source>
        <dbReference type="Proteomes" id="UP000245119"/>
    </source>
</evidence>
<proteinExistence type="predicted"/>
<comment type="caution">
    <text evidence="1">The sequence shown here is derived from an EMBL/GenBank/DDBJ whole genome shotgun (WGS) entry which is preliminary data.</text>
</comment>
<reference evidence="1 2" key="1">
    <citation type="submission" date="2018-04" db="EMBL/GenBank/DDBJ databases">
        <title>The genome of golden apple snail Pomacea canaliculata provides insight into stress tolerance and invasive adaptation.</title>
        <authorList>
            <person name="Liu C."/>
            <person name="Liu B."/>
            <person name="Ren Y."/>
            <person name="Zhang Y."/>
            <person name="Wang H."/>
            <person name="Li S."/>
            <person name="Jiang F."/>
            <person name="Yin L."/>
            <person name="Zhang G."/>
            <person name="Qian W."/>
            <person name="Fan W."/>
        </authorList>
    </citation>
    <scope>NUCLEOTIDE SEQUENCE [LARGE SCALE GENOMIC DNA]</scope>
    <source>
        <strain evidence="1">SZHN2017</strain>
        <tissue evidence="1">Muscle</tissue>
    </source>
</reference>